<evidence type="ECO:0000313" key="2">
    <source>
        <dbReference type="EMBL" id="CAB4658512.1"/>
    </source>
</evidence>
<dbReference type="EMBL" id="CAEZWR010000030">
    <property type="protein sequence ID" value="CAB4658512.1"/>
    <property type="molecule type" value="Genomic_DNA"/>
</dbReference>
<dbReference type="AlphaFoldDB" id="A0A6J6LA71"/>
<dbReference type="InterPro" id="IPR044855">
    <property type="entry name" value="CoA-Trfase_III_dom3_sf"/>
</dbReference>
<dbReference type="EMBL" id="CAEZVB010000075">
    <property type="protein sequence ID" value="CAB4627604.1"/>
    <property type="molecule type" value="Genomic_DNA"/>
</dbReference>
<accession>A0A6J6LA71</accession>
<dbReference type="PANTHER" id="PTHR48228">
    <property type="entry name" value="SUCCINYL-COA--D-CITRAMALATE COA-TRANSFERASE"/>
    <property type="match status" value="1"/>
</dbReference>
<dbReference type="Gene3D" id="3.30.1540.10">
    <property type="entry name" value="formyl-coa transferase, domain 3"/>
    <property type="match status" value="1"/>
</dbReference>
<dbReference type="InterPro" id="IPR050509">
    <property type="entry name" value="CoA-transferase_III"/>
</dbReference>
<gene>
    <name evidence="1" type="ORF">UFOPK1908_01274</name>
    <name evidence="2" type="ORF">UFOPK2282_00387</name>
    <name evidence="3" type="ORF">UFOPK3576_00225</name>
</gene>
<reference evidence="2" key="1">
    <citation type="submission" date="2020-05" db="EMBL/GenBank/DDBJ databases">
        <authorList>
            <person name="Chiriac C."/>
            <person name="Salcher M."/>
            <person name="Ghai R."/>
            <person name="Kavagutti S V."/>
        </authorList>
    </citation>
    <scope>NUCLEOTIDE SEQUENCE</scope>
</reference>
<protein>
    <submittedName>
        <fullName evidence="2">Unannotated protein</fullName>
    </submittedName>
</protein>
<dbReference type="Pfam" id="PF02515">
    <property type="entry name" value="CoA_transf_3"/>
    <property type="match status" value="1"/>
</dbReference>
<name>A0A6J6LA71_9ZZZZ</name>
<evidence type="ECO:0000313" key="1">
    <source>
        <dbReference type="EMBL" id="CAB4627604.1"/>
    </source>
</evidence>
<dbReference type="InterPro" id="IPR023606">
    <property type="entry name" value="CoA-Trfase_III_dom_1_sf"/>
</dbReference>
<evidence type="ECO:0000313" key="3">
    <source>
        <dbReference type="EMBL" id="CAB4896611.1"/>
    </source>
</evidence>
<proteinExistence type="predicted"/>
<sequence>MSGPMKGVRVLEIAQFTFVPAAGAVLCDWGADVIKIEHAVTGDAQRGLVRVMGLDALAPGSNFFPIMEGPNRGKRSIGMDLTKPEAQEILRELVLNSDVLLTNFLPGPRRKMGIDVDQIKAINPNIIYMRGTAFGNKGDERDKGGYDSTGFWARSGAGWATTWDDATDLTQMPTGAFGDNTGGITIAGGVAAALYKRAVTGEASVVDVSLLGVGAWATQFGSNLAMLVGGPTPAPKRVQPAGTPSNPLTGSYRTKDGRFIMLTMLQPGQYWPMFCDAFNKPDWKADARFADAGLIVQNGYEGRALVAELFASMNLEELKAILGTQTGQWAVVQDFWEISQDKGLRDNGLISKVVDSDGKDRELVASPVLFDEVNPTLTRAPQFAEHTDEVMRELGINDEKLIELKIAGAIT</sequence>
<dbReference type="GO" id="GO:0003824">
    <property type="term" value="F:catalytic activity"/>
    <property type="evidence" value="ECO:0007669"/>
    <property type="project" value="InterPro"/>
</dbReference>
<dbReference type="InterPro" id="IPR003673">
    <property type="entry name" value="CoA-Trfase_fam_III"/>
</dbReference>
<dbReference type="SUPFAM" id="SSF89796">
    <property type="entry name" value="CoA-transferase family III (CaiB/BaiF)"/>
    <property type="match status" value="1"/>
</dbReference>
<dbReference type="PANTHER" id="PTHR48228:SF2">
    <property type="entry name" value="E-CINNAMOYL-COA:R-PHENYLLACTATE COA TRANSFERASE LARGE SUBUNIT"/>
    <property type="match status" value="1"/>
</dbReference>
<dbReference type="Gene3D" id="3.40.50.10540">
    <property type="entry name" value="Crotonobetainyl-coa:carnitine coa-transferase, domain 1"/>
    <property type="match status" value="1"/>
</dbReference>
<organism evidence="2">
    <name type="scientific">freshwater metagenome</name>
    <dbReference type="NCBI Taxonomy" id="449393"/>
    <lineage>
        <taxon>unclassified sequences</taxon>
        <taxon>metagenomes</taxon>
        <taxon>ecological metagenomes</taxon>
    </lineage>
</organism>
<dbReference type="EMBL" id="CAFBMO010000005">
    <property type="protein sequence ID" value="CAB4896611.1"/>
    <property type="molecule type" value="Genomic_DNA"/>
</dbReference>